<keyword evidence="8 11" id="KW-0677">Repeat</keyword>
<feature type="binding site" evidence="11">
    <location>
        <position position="675"/>
    </location>
    <ligand>
        <name>Zn(2+)</name>
        <dbReference type="ChEBI" id="CHEBI:29105"/>
        <note>catalytic</note>
    </ligand>
</feature>
<comment type="cofactor">
    <cofactor evidence="13">
        <name>Zn(2+)</name>
        <dbReference type="ChEBI" id="CHEBI:29105"/>
    </cofactor>
    <text evidence="13">Binds 2 Zn(2+) ions per subunit.</text>
</comment>
<organism evidence="18 19">
    <name type="scientific">Galliscardovia ingluviei</name>
    <dbReference type="NCBI Taxonomy" id="1769422"/>
    <lineage>
        <taxon>Bacteria</taxon>
        <taxon>Bacillati</taxon>
        <taxon>Actinomycetota</taxon>
        <taxon>Actinomycetes</taxon>
        <taxon>Bifidobacteriales</taxon>
        <taxon>Bifidobacteriaceae</taxon>
        <taxon>Galliscardovia</taxon>
    </lineage>
</organism>
<feature type="binding site" evidence="11 12">
    <location>
        <position position="517"/>
    </location>
    <ligand>
        <name>L-methionine</name>
        <dbReference type="ChEBI" id="CHEBI:57844"/>
    </ligand>
</feature>
<dbReference type="HAMAP" id="MF_00172">
    <property type="entry name" value="Meth_synth"/>
    <property type="match status" value="1"/>
</dbReference>
<dbReference type="UniPathway" id="UPA00051">
    <property type="reaction ID" value="UER00082"/>
</dbReference>
<evidence type="ECO:0000256" key="7">
    <source>
        <dbReference type="ARBA" id="ARBA00022723"/>
    </source>
</evidence>
<dbReference type="GO" id="GO:0008270">
    <property type="term" value="F:zinc ion binding"/>
    <property type="evidence" value="ECO:0007669"/>
    <property type="project" value="InterPro"/>
</dbReference>
<evidence type="ECO:0000256" key="3">
    <source>
        <dbReference type="ARBA" id="ARBA00009553"/>
    </source>
</evidence>
<evidence type="ECO:0000256" key="14">
    <source>
        <dbReference type="PIRSR" id="PIRSR000382-3"/>
    </source>
</evidence>
<keyword evidence="7 11" id="KW-0479">Metal-binding</keyword>
<dbReference type="GO" id="GO:0009086">
    <property type="term" value="P:methionine biosynthetic process"/>
    <property type="evidence" value="ECO:0007669"/>
    <property type="project" value="UniProtKB-UniRule"/>
</dbReference>
<evidence type="ECO:0000256" key="2">
    <source>
        <dbReference type="ARBA" id="ARBA00004681"/>
    </source>
</evidence>
<feature type="binding site" evidence="13">
    <location>
        <position position="699"/>
    </location>
    <ligand>
        <name>Zn(2+)</name>
        <dbReference type="ChEBI" id="CHEBI:29105"/>
        <label>1</label>
        <note>catalytic</note>
    </ligand>
</feature>
<evidence type="ECO:0000256" key="8">
    <source>
        <dbReference type="ARBA" id="ARBA00022737"/>
    </source>
</evidence>
<evidence type="ECO:0000256" key="1">
    <source>
        <dbReference type="ARBA" id="ARBA00002777"/>
    </source>
</evidence>
<dbReference type="SUPFAM" id="SSF51726">
    <property type="entry name" value="UROD/MetE-like"/>
    <property type="match status" value="2"/>
</dbReference>
<feature type="binding site" evidence="11 12">
    <location>
        <position position="632"/>
    </location>
    <ligand>
        <name>L-methionine</name>
        <dbReference type="ChEBI" id="CHEBI:57844"/>
    </ligand>
</feature>
<comment type="catalytic activity">
    <reaction evidence="11">
        <text>5-methyltetrahydropteroyltri-L-glutamate + L-homocysteine = tetrahydropteroyltri-L-glutamate + L-methionine</text>
        <dbReference type="Rhea" id="RHEA:21196"/>
        <dbReference type="ChEBI" id="CHEBI:57844"/>
        <dbReference type="ChEBI" id="CHEBI:58140"/>
        <dbReference type="ChEBI" id="CHEBI:58199"/>
        <dbReference type="ChEBI" id="CHEBI:58207"/>
        <dbReference type="EC" id="2.1.1.14"/>
    </reaction>
</comment>
<dbReference type="Gene3D" id="3.20.20.210">
    <property type="match status" value="2"/>
</dbReference>
<feature type="binding site" evidence="11">
    <location>
        <position position="517"/>
    </location>
    <ligand>
        <name>L-homocysteine</name>
        <dbReference type="ChEBI" id="CHEBI:58199"/>
    </ligand>
</feature>
<protein>
    <recommendedName>
        <fullName evidence="11">5-methyltetrahydropteroyltriglutamate--homocysteine methyltransferase</fullName>
        <ecNumber evidence="11">2.1.1.14</ecNumber>
    </recommendedName>
    <alternativeName>
        <fullName evidence="11">Cobalamin-independent methionine synthase</fullName>
    </alternativeName>
    <alternativeName>
        <fullName evidence="11">Methionine synthase, vitamin-B12 independent isozyme</fullName>
    </alternativeName>
</protein>
<feature type="binding site" evidence="11">
    <location>
        <position position="760"/>
    </location>
    <ligand>
        <name>Zn(2+)</name>
        <dbReference type="ChEBI" id="CHEBI:29105"/>
        <note>catalytic</note>
    </ligand>
</feature>
<feature type="binding site" evidence="11">
    <location>
        <position position="136"/>
    </location>
    <ligand>
        <name>5-methyltetrahydropteroyltri-L-glutamate</name>
        <dbReference type="ChEBI" id="CHEBI:58207"/>
    </ligand>
</feature>
<evidence type="ECO:0000256" key="5">
    <source>
        <dbReference type="ARBA" id="ARBA00022605"/>
    </source>
</evidence>
<feature type="binding site" evidence="11 12">
    <location>
        <position position="594"/>
    </location>
    <ligand>
        <name>5-methyltetrahydropteroyltri-L-glutamate</name>
        <dbReference type="ChEBI" id="CHEBI:58207"/>
    </ligand>
</feature>
<feature type="binding site" evidence="11 12">
    <location>
        <begin position="464"/>
        <end position="466"/>
    </location>
    <ligand>
        <name>L-methionine</name>
        <dbReference type="ChEBI" id="CHEBI:57844"/>
    </ligand>
</feature>
<dbReference type="CDD" id="cd03312">
    <property type="entry name" value="CIMS_N_terminal_like"/>
    <property type="match status" value="1"/>
</dbReference>
<reference evidence="18" key="1">
    <citation type="journal article" date="2014" name="Int. J. Syst. Evol. Microbiol.">
        <title>Complete genome sequence of Corynebacterium casei LMG S-19264T (=DSM 44701T), isolated from a smear-ripened cheese.</title>
        <authorList>
            <consortium name="US DOE Joint Genome Institute (JGI-PGF)"/>
            <person name="Walter F."/>
            <person name="Albersmeier A."/>
            <person name="Kalinowski J."/>
            <person name="Ruckert C."/>
        </authorList>
    </citation>
    <scope>NUCLEOTIDE SEQUENCE</scope>
    <source>
        <strain evidence="18">CCM 8606</strain>
    </source>
</reference>
<feature type="binding site" evidence="11">
    <location>
        <position position="638"/>
    </location>
    <ligand>
        <name>5-methyltetrahydropteroyltri-L-glutamate</name>
        <dbReference type="ChEBI" id="CHEBI:58207"/>
    </ligand>
</feature>
<dbReference type="InterPro" id="IPR002629">
    <property type="entry name" value="Met_Synth_C/arc"/>
</dbReference>
<reference evidence="18" key="2">
    <citation type="submission" date="2020-09" db="EMBL/GenBank/DDBJ databases">
        <authorList>
            <person name="Sun Q."/>
            <person name="Sedlacek I."/>
        </authorList>
    </citation>
    <scope>NUCLEOTIDE SEQUENCE</scope>
    <source>
        <strain evidence="18">CCM 8606</strain>
    </source>
</reference>
<dbReference type="GO" id="GO:0032259">
    <property type="term" value="P:methylation"/>
    <property type="evidence" value="ECO:0007669"/>
    <property type="project" value="UniProtKB-KW"/>
</dbReference>
<gene>
    <name evidence="11 18" type="primary">metE</name>
    <name evidence="18" type="ORF">GCM10007377_12610</name>
</gene>
<dbReference type="Pfam" id="PF08267">
    <property type="entry name" value="Meth_synt_1"/>
    <property type="match status" value="1"/>
</dbReference>
<feature type="active site" description="Proton donor" evidence="11 14">
    <location>
        <position position="728"/>
    </location>
</feature>
<dbReference type="RefSeq" id="WP_188355429.1">
    <property type="nucleotide sequence ID" value="NZ_BMDH01000003.1"/>
</dbReference>
<feature type="binding site" evidence="11 12">
    <location>
        <begin position="464"/>
        <end position="466"/>
    </location>
    <ligand>
        <name>L-homocysteine</name>
        <dbReference type="ChEBI" id="CHEBI:58199"/>
    </ligand>
</feature>
<comment type="caution">
    <text evidence="18">The sequence shown here is derived from an EMBL/GenBank/DDBJ whole genome shotgun (WGS) entry which is preliminary data.</text>
</comment>
<proteinExistence type="inferred from homology"/>
<keyword evidence="19" id="KW-1185">Reference proteome</keyword>
<evidence type="ECO:0000256" key="13">
    <source>
        <dbReference type="PIRSR" id="PIRSR000382-2"/>
    </source>
</evidence>
<feature type="binding site" evidence="11">
    <location>
        <position position="677"/>
    </location>
    <ligand>
        <name>Zn(2+)</name>
        <dbReference type="ChEBI" id="CHEBI:29105"/>
        <note>catalytic</note>
    </ligand>
</feature>
<name>A0A8J3EZT6_9BIFI</name>
<evidence type="ECO:0000256" key="11">
    <source>
        <dbReference type="HAMAP-Rule" id="MF_00172"/>
    </source>
</evidence>
<dbReference type="EC" id="2.1.1.14" evidence="11"/>
<dbReference type="GO" id="GO:0003871">
    <property type="term" value="F:5-methyltetrahydropteroyltriglutamate-homocysteine S-methyltransferase activity"/>
    <property type="evidence" value="ECO:0007669"/>
    <property type="project" value="UniProtKB-UniRule"/>
</dbReference>
<feature type="region of interest" description="Disordered" evidence="15">
    <location>
        <begin position="1"/>
        <end position="26"/>
    </location>
</feature>
<comment type="pathway">
    <text evidence="2 11">Amino-acid biosynthesis; L-methionine biosynthesis via de novo pathway; L-methionine from L-homocysteine (MetE route): step 1/1.</text>
</comment>
<dbReference type="NCBIfam" id="NF003556">
    <property type="entry name" value="PRK05222.1"/>
    <property type="match status" value="1"/>
</dbReference>
<dbReference type="PANTHER" id="PTHR30519">
    <property type="entry name" value="5-METHYLTETRAHYDROPTEROYLTRIGLUTAMATE--HOMOCYSTEINE METHYLTRANSFERASE"/>
    <property type="match status" value="1"/>
</dbReference>
<keyword evidence="4 11" id="KW-0489">Methyltransferase</keyword>
<evidence type="ECO:0000259" key="16">
    <source>
        <dbReference type="Pfam" id="PF01717"/>
    </source>
</evidence>
<dbReference type="NCBIfam" id="TIGR01371">
    <property type="entry name" value="met_syn_B12ind"/>
    <property type="match status" value="1"/>
</dbReference>
<evidence type="ECO:0000256" key="6">
    <source>
        <dbReference type="ARBA" id="ARBA00022679"/>
    </source>
</evidence>
<evidence type="ECO:0000259" key="17">
    <source>
        <dbReference type="Pfam" id="PF08267"/>
    </source>
</evidence>
<feature type="binding site" evidence="11">
    <location>
        <begin position="36"/>
        <end position="39"/>
    </location>
    <ligand>
        <name>5-methyltetrahydropteroyltri-L-glutamate</name>
        <dbReference type="ChEBI" id="CHEBI:58207"/>
    </ligand>
</feature>
<feature type="binding site" evidence="13">
    <location>
        <position position="675"/>
    </location>
    <ligand>
        <name>Zn(2+)</name>
        <dbReference type="ChEBI" id="CHEBI:29105"/>
        <label>1</label>
        <note>catalytic</note>
    </ligand>
</feature>
<dbReference type="CDD" id="cd03311">
    <property type="entry name" value="CIMS_C_terminal_like"/>
    <property type="match status" value="1"/>
</dbReference>
<feature type="domain" description="Cobalamin-independent methionine synthase MetE C-terminal/archaeal" evidence="16">
    <location>
        <begin position="459"/>
        <end position="781"/>
    </location>
</feature>
<dbReference type="AlphaFoldDB" id="A0A8J3EZT6"/>
<evidence type="ECO:0000313" key="18">
    <source>
        <dbReference type="EMBL" id="GGI14776.1"/>
    </source>
</evidence>
<dbReference type="InterPro" id="IPR013215">
    <property type="entry name" value="Cbl-indep_Met_Synth_N"/>
</dbReference>
<dbReference type="Proteomes" id="UP000619536">
    <property type="component" value="Unassembled WGS sequence"/>
</dbReference>
<evidence type="ECO:0000256" key="10">
    <source>
        <dbReference type="ARBA" id="ARBA00023167"/>
    </source>
</evidence>
<evidence type="ECO:0000256" key="12">
    <source>
        <dbReference type="PIRSR" id="PIRSR000382-1"/>
    </source>
</evidence>
<evidence type="ECO:0000256" key="9">
    <source>
        <dbReference type="ARBA" id="ARBA00022833"/>
    </source>
</evidence>
<feature type="binding site" evidence="11">
    <location>
        <position position="699"/>
    </location>
    <ligand>
        <name>Zn(2+)</name>
        <dbReference type="ChEBI" id="CHEBI:29105"/>
        <note>catalytic</note>
    </ligand>
</feature>
<evidence type="ECO:0000313" key="19">
    <source>
        <dbReference type="Proteomes" id="UP000619536"/>
    </source>
</evidence>
<comment type="function">
    <text evidence="1 11">Catalyzes the transfer of a methyl group from 5-methyltetrahydrofolate to homocysteine resulting in methionine formation.</text>
</comment>
<feature type="binding site" evidence="13">
    <location>
        <position position="677"/>
    </location>
    <ligand>
        <name>Zn(2+)</name>
        <dbReference type="ChEBI" id="CHEBI:29105"/>
        <label>1</label>
        <note>catalytic</note>
    </ligand>
</feature>
<sequence length="793" mass="90255">MTQHTTDTTGVTANREPVSTPLQTSVSGFPRIGAHRELKRVIERYWKGECSIEEVRSQAQELRRTHWQLQVDAGIDFIPSNDFSLYDQVLDTAVLLNAVPQRYAQLQFEQPEDTYFAVARGYQGAHGDIAALPMKKWFTTNYHYIVPEIESVDQIAVTGTKPFDEFIEAKNLGITTKPVLIGPFTFLKLARDAQNQPLSYDERTLTAFVKSYVEIIARFQELGAPWVQLDEPWLAHGVDEVDLNALRAIYEQIVRNKGAVKVLVNTYFGHIADSYKTLVQLGIDGIGLNFVEGRQDNLDILQQVGIPQSVTLFAGVVSGRNIWRNNYELTLGVVDQLRDITQQAHANLVIATGCSLLHVPYTVELETQLDSEITQHFAFAQEKLGELVQLGRLATLSATDREKDSEYRANRSLHSGNRVATDEQIRNQVQQLDDSDFVRLPHRQERLEIQQQEFDLPLLPTTTIGSFPQTAQVRKVRAQYRKHELTDEQYTQFIQQQIDEVIAHQERIGLDVLVHGEFERNDMVEYFGQHLNGYVFTQFAWVQSYGTRCVKPPVIYGDVSRREPITVAWSEYAQAQTKKIVKGMLTGPVTILNWSWPREDIAQREQALQIGLAIRDEVLDLQKHGIRIIQIDEAALREKLPLRRSQWHSEYLDWAIAAFRLVHSKVDPTTQIHTHMCYSEFNDIITDIDAMDADVISFEASRGELVVLDAIVQSDFHTQVGPGVYDIHSPRVPAVDELAQRIRTIVSRIDSSQVWVNPDCGLKTRGNQETWPALEHMVEAAVQVRQELQNSGK</sequence>
<accession>A0A8J3EZT6</accession>
<dbReference type="EMBL" id="BMDH01000003">
    <property type="protein sequence ID" value="GGI14776.1"/>
    <property type="molecule type" value="Genomic_DNA"/>
</dbReference>
<feature type="binding site" evidence="12">
    <location>
        <position position="141"/>
    </location>
    <ligand>
        <name>5-methyltetrahydropteroyltri-L-glutamate</name>
        <dbReference type="ChEBI" id="CHEBI:58207"/>
    </ligand>
</feature>
<feature type="binding site" evidence="11 12">
    <location>
        <position position="632"/>
    </location>
    <ligand>
        <name>L-homocysteine</name>
        <dbReference type="ChEBI" id="CHEBI:58199"/>
    </ligand>
</feature>
<keyword evidence="5 11" id="KW-0028">Amino-acid biosynthesis</keyword>
<evidence type="ECO:0000256" key="15">
    <source>
        <dbReference type="SAM" id="MobiDB-lite"/>
    </source>
</evidence>
<comment type="cofactor">
    <cofactor evidence="11">
        <name>Zn(2+)</name>
        <dbReference type="ChEBI" id="CHEBI:29105"/>
    </cofactor>
    <text evidence="11">Binds 1 zinc ion per subunit.</text>
</comment>
<comment type="similarity">
    <text evidence="3 11">Belongs to the vitamin-B12 independent methionine synthase family.</text>
</comment>
<feature type="domain" description="Cobalamin-independent methionine synthase MetE N-terminal" evidence="17">
    <location>
        <begin position="24"/>
        <end position="340"/>
    </location>
</feature>
<keyword evidence="6 11" id="KW-0808">Transferase</keyword>
<evidence type="ECO:0000256" key="4">
    <source>
        <dbReference type="ARBA" id="ARBA00022603"/>
    </source>
</evidence>
<keyword evidence="10 11" id="KW-0486">Methionine biosynthesis</keyword>
<keyword evidence="9 11" id="KW-0862">Zinc</keyword>
<dbReference type="Pfam" id="PF01717">
    <property type="entry name" value="Meth_synt_2"/>
    <property type="match status" value="1"/>
</dbReference>
<feature type="binding site" evidence="11 12">
    <location>
        <begin position="548"/>
        <end position="549"/>
    </location>
    <ligand>
        <name>5-methyltetrahydropteroyltri-L-glutamate</name>
        <dbReference type="ChEBI" id="CHEBI:58207"/>
    </ligand>
</feature>
<feature type="binding site" evidence="13">
    <location>
        <position position="760"/>
    </location>
    <ligand>
        <name>Zn(2+)</name>
        <dbReference type="ChEBI" id="CHEBI:29105"/>
        <label>1</label>
        <note>catalytic</note>
    </ligand>
</feature>
<feature type="binding site" evidence="12">
    <location>
        <position position="39"/>
    </location>
    <ligand>
        <name>5-methyltetrahydropteroyltri-L-glutamate</name>
        <dbReference type="ChEBI" id="CHEBI:58207"/>
    </ligand>
</feature>
<feature type="compositionally biased region" description="Polar residues" evidence="15">
    <location>
        <begin position="1"/>
        <end position="12"/>
    </location>
</feature>
<dbReference type="InterPro" id="IPR038071">
    <property type="entry name" value="UROD/MetE-like_sf"/>
</dbReference>
<dbReference type="PIRSF" id="PIRSF000382">
    <property type="entry name" value="MeTrfase_B12_ind"/>
    <property type="match status" value="1"/>
</dbReference>
<dbReference type="InterPro" id="IPR006276">
    <property type="entry name" value="Cobalamin-indep_Met_synthase"/>
</dbReference>